<comment type="caution">
    <text evidence="3">The sequence shown here is derived from an EMBL/GenBank/DDBJ whole genome shotgun (WGS) entry which is preliminary data.</text>
</comment>
<feature type="region of interest" description="Disordered" evidence="1">
    <location>
        <begin position="90"/>
        <end position="120"/>
    </location>
</feature>
<dbReference type="InterPro" id="IPR006594">
    <property type="entry name" value="LisH"/>
</dbReference>
<dbReference type="PANTHER" id="PTHR12864">
    <property type="entry name" value="RAN BINDING PROTEIN 9-RELATED"/>
    <property type="match status" value="1"/>
</dbReference>
<proteinExistence type="predicted"/>
<dbReference type="EMBL" id="JAHRIN010009863">
    <property type="protein sequence ID" value="MEQ2194889.1"/>
    <property type="molecule type" value="Genomic_DNA"/>
</dbReference>
<name>A0ABV0QGF3_9TELE</name>
<evidence type="ECO:0000256" key="1">
    <source>
        <dbReference type="SAM" id="MobiDB-lite"/>
    </source>
</evidence>
<evidence type="ECO:0000313" key="3">
    <source>
        <dbReference type="EMBL" id="MEQ2194889.1"/>
    </source>
</evidence>
<organism evidence="3 4">
    <name type="scientific">Xenoophorus captivus</name>
    <dbReference type="NCBI Taxonomy" id="1517983"/>
    <lineage>
        <taxon>Eukaryota</taxon>
        <taxon>Metazoa</taxon>
        <taxon>Chordata</taxon>
        <taxon>Craniata</taxon>
        <taxon>Vertebrata</taxon>
        <taxon>Euteleostomi</taxon>
        <taxon>Actinopterygii</taxon>
        <taxon>Neopterygii</taxon>
        <taxon>Teleostei</taxon>
        <taxon>Neoteleostei</taxon>
        <taxon>Acanthomorphata</taxon>
        <taxon>Ovalentaria</taxon>
        <taxon>Atherinomorphae</taxon>
        <taxon>Cyprinodontiformes</taxon>
        <taxon>Goodeidae</taxon>
        <taxon>Xenoophorus</taxon>
    </lineage>
</organism>
<dbReference type="SMART" id="SM00668">
    <property type="entry name" value="CTLH"/>
    <property type="match status" value="1"/>
</dbReference>
<feature type="domain" description="CTLH" evidence="2">
    <location>
        <begin position="32"/>
        <end position="89"/>
    </location>
</feature>
<dbReference type="InterPro" id="IPR006595">
    <property type="entry name" value="CTLH_C"/>
</dbReference>
<evidence type="ECO:0000259" key="2">
    <source>
        <dbReference type="PROSITE" id="PS50897"/>
    </source>
</evidence>
<dbReference type="Pfam" id="PF08513">
    <property type="entry name" value="LisH"/>
    <property type="match status" value="1"/>
</dbReference>
<dbReference type="Pfam" id="PF10607">
    <property type="entry name" value="CTLH"/>
    <property type="match status" value="1"/>
</dbReference>
<keyword evidence="4" id="KW-1185">Reference proteome</keyword>
<accession>A0ABV0QGF3</accession>
<dbReference type="Proteomes" id="UP001434883">
    <property type="component" value="Unassembled WGS sequence"/>
</dbReference>
<dbReference type="PROSITE" id="PS50896">
    <property type="entry name" value="LISH"/>
    <property type="match status" value="1"/>
</dbReference>
<sequence length="192" mass="21338">MVASYLVHHSYCATAEAFAKSTDQAVHEELASIKNRQKIQKLVLSGRMGEAIETTQQLYPNLLERNPDLLFMLKVRQFIEMVNGTDSEVRCLGGRSPKSQDSYPGSPRTFSSPSHKASSSQPYLTGMLLLDSRSSELIEISLGKETNPLELHQLQKYLMFGLSTKIFQLIFSTSCLSVFMLLKGLTATAVTV</sequence>
<reference evidence="3 4" key="1">
    <citation type="submission" date="2021-06" db="EMBL/GenBank/DDBJ databases">
        <authorList>
            <person name="Palmer J.M."/>
        </authorList>
    </citation>
    <scope>NUCLEOTIDE SEQUENCE [LARGE SCALE GENOMIC DNA]</scope>
    <source>
        <strain evidence="3 4">XC_2019</strain>
        <tissue evidence="3">Muscle</tissue>
    </source>
</reference>
<dbReference type="InterPro" id="IPR050618">
    <property type="entry name" value="Ubq-SigPath_Reg"/>
</dbReference>
<dbReference type="InterPro" id="IPR024964">
    <property type="entry name" value="CTLH/CRA"/>
</dbReference>
<protein>
    <submittedName>
        <fullName evidence="3">Ran-binding protein 9</fullName>
    </submittedName>
</protein>
<gene>
    <name evidence="3" type="primary">RANBP9_2</name>
    <name evidence="3" type="ORF">XENOCAPTIV_004371</name>
</gene>
<dbReference type="PROSITE" id="PS50897">
    <property type="entry name" value="CTLH"/>
    <property type="match status" value="1"/>
</dbReference>
<feature type="compositionally biased region" description="Low complexity" evidence="1">
    <location>
        <begin position="111"/>
        <end position="120"/>
    </location>
</feature>
<evidence type="ECO:0000313" key="4">
    <source>
        <dbReference type="Proteomes" id="UP001434883"/>
    </source>
</evidence>